<dbReference type="PANTHER" id="PTHR33505">
    <property type="entry name" value="ZGC:162634"/>
    <property type="match status" value="1"/>
</dbReference>
<keyword evidence="3" id="KW-1185">Reference proteome</keyword>
<dbReference type="STRING" id="260084.SAMN02927928_3246"/>
<name>A0A1G4T403_9CAUL</name>
<dbReference type="GO" id="GO:0005829">
    <property type="term" value="C:cytosol"/>
    <property type="evidence" value="ECO:0007669"/>
    <property type="project" value="TreeGrafter"/>
</dbReference>
<dbReference type="EMBL" id="FMTS01000006">
    <property type="protein sequence ID" value="SCW76170.1"/>
    <property type="molecule type" value="Genomic_DNA"/>
</dbReference>
<evidence type="ECO:0000313" key="3">
    <source>
        <dbReference type="Proteomes" id="UP000199150"/>
    </source>
</evidence>
<dbReference type="InterPro" id="IPR005651">
    <property type="entry name" value="Trm112-like"/>
</dbReference>
<dbReference type="AlphaFoldDB" id="A0A1G4T403"/>
<dbReference type="RefSeq" id="WP_090650045.1">
    <property type="nucleotide sequence ID" value="NZ_CBCRYE010000016.1"/>
</dbReference>
<sequence>MTDIETYAKNELEIDPRLLEALVCPVTRRPLTYDKVAQELISPTAGLAFPIRSGVPIMLVDQARKFEPLKA</sequence>
<protein>
    <recommendedName>
        <fullName evidence="1">UPF0434 protein SAMN02927928_3246</fullName>
    </recommendedName>
</protein>
<dbReference type="Gene3D" id="2.20.25.10">
    <property type="match status" value="1"/>
</dbReference>
<dbReference type="HAMAP" id="MF_01187">
    <property type="entry name" value="UPF0434"/>
    <property type="match status" value="1"/>
</dbReference>
<dbReference type="Proteomes" id="UP000199150">
    <property type="component" value="Unassembled WGS sequence"/>
</dbReference>
<organism evidence="2 3">
    <name type="scientific">Asticcacaulis taihuensis</name>
    <dbReference type="NCBI Taxonomy" id="260084"/>
    <lineage>
        <taxon>Bacteria</taxon>
        <taxon>Pseudomonadati</taxon>
        <taxon>Pseudomonadota</taxon>
        <taxon>Alphaproteobacteria</taxon>
        <taxon>Caulobacterales</taxon>
        <taxon>Caulobacteraceae</taxon>
        <taxon>Asticcacaulis</taxon>
    </lineage>
</organism>
<accession>A0A1G4T403</accession>
<comment type="similarity">
    <text evidence="1">Belongs to the UPF0434 family.</text>
</comment>
<dbReference type="PANTHER" id="PTHR33505:SF4">
    <property type="entry name" value="PROTEIN PREY, MITOCHONDRIAL"/>
    <property type="match status" value="1"/>
</dbReference>
<evidence type="ECO:0000256" key="1">
    <source>
        <dbReference type="HAMAP-Rule" id="MF_01187"/>
    </source>
</evidence>
<proteinExistence type="inferred from homology"/>
<evidence type="ECO:0000313" key="2">
    <source>
        <dbReference type="EMBL" id="SCW76170.1"/>
    </source>
</evidence>
<dbReference type="OrthoDB" id="9812205at2"/>
<gene>
    <name evidence="2" type="ORF">SAMN02927928_3246</name>
</gene>
<dbReference type="Pfam" id="PF03966">
    <property type="entry name" value="Trm112p"/>
    <property type="match status" value="1"/>
</dbReference>
<reference evidence="3" key="1">
    <citation type="submission" date="2016-10" db="EMBL/GenBank/DDBJ databases">
        <authorList>
            <person name="Varghese N."/>
            <person name="Submissions S."/>
        </authorList>
    </citation>
    <scope>NUCLEOTIDE SEQUENCE [LARGE SCALE GENOMIC DNA]</scope>
    <source>
        <strain evidence="3">CGMCC 1.3431</strain>
    </source>
</reference>
<dbReference type="SUPFAM" id="SSF158997">
    <property type="entry name" value="Trm112p-like"/>
    <property type="match status" value="1"/>
</dbReference>